<protein>
    <submittedName>
        <fullName evidence="1">Uncharacterized protein</fullName>
    </submittedName>
</protein>
<evidence type="ECO:0000313" key="2">
    <source>
        <dbReference type="Proteomes" id="UP000807342"/>
    </source>
</evidence>
<proteinExistence type="predicted"/>
<gene>
    <name evidence="1" type="ORF">P691DRAFT_808799</name>
</gene>
<organism evidence="1 2">
    <name type="scientific">Macrolepiota fuliginosa MF-IS2</name>
    <dbReference type="NCBI Taxonomy" id="1400762"/>
    <lineage>
        <taxon>Eukaryota</taxon>
        <taxon>Fungi</taxon>
        <taxon>Dikarya</taxon>
        <taxon>Basidiomycota</taxon>
        <taxon>Agaricomycotina</taxon>
        <taxon>Agaricomycetes</taxon>
        <taxon>Agaricomycetidae</taxon>
        <taxon>Agaricales</taxon>
        <taxon>Agaricineae</taxon>
        <taxon>Agaricaceae</taxon>
        <taxon>Macrolepiota</taxon>
    </lineage>
</organism>
<dbReference type="AlphaFoldDB" id="A0A9P6BZM0"/>
<reference evidence="1" key="1">
    <citation type="submission" date="2020-11" db="EMBL/GenBank/DDBJ databases">
        <authorList>
            <consortium name="DOE Joint Genome Institute"/>
            <person name="Ahrendt S."/>
            <person name="Riley R."/>
            <person name="Andreopoulos W."/>
            <person name="Labutti K."/>
            <person name="Pangilinan J."/>
            <person name="Ruiz-Duenas F.J."/>
            <person name="Barrasa J.M."/>
            <person name="Sanchez-Garcia M."/>
            <person name="Camarero S."/>
            <person name="Miyauchi S."/>
            <person name="Serrano A."/>
            <person name="Linde D."/>
            <person name="Babiker R."/>
            <person name="Drula E."/>
            <person name="Ayuso-Fernandez I."/>
            <person name="Pacheco R."/>
            <person name="Padilla G."/>
            <person name="Ferreira P."/>
            <person name="Barriuso J."/>
            <person name="Kellner H."/>
            <person name="Castanera R."/>
            <person name="Alfaro M."/>
            <person name="Ramirez L."/>
            <person name="Pisabarro A.G."/>
            <person name="Kuo A."/>
            <person name="Tritt A."/>
            <person name="Lipzen A."/>
            <person name="He G."/>
            <person name="Yan M."/>
            <person name="Ng V."/>
            <person name="Cullen D."/>
            <person name="Martin F."/>
            <person name="Rosso M.-N."/>
            <person name="Henrissat B."/>
            <person name="Hibbett D."/>
            <person name="Martinez A.T."/>
            <person name="Grigoriev I.V."/>
        </authorList>
    </citation>
    <scope>NUCLEOTIDE SEQUENCE</scope>
    <source>
        <strain evidence="1">MF-IS2</strain>
    </source>
</reference>
<sequence>MQLTFACLTVGKVGAQSSKKDLAVPSPSPPINPVVSARTVLQTITALSWYEVYPDEQIAGYGQLGNKKLESQGASSFYLFIKIISFGFATSHHILCMAASYRDCARSGL</sequence>
<keyword evidence="2" id="KW-1185">Reference proteome</keyword>
<name>A0A9P6BZM0_9AGAR</name>
<accession>A0A9P6BZM0</accession>
<evidence type="ECO:0000313" key="1">
    <source>
        <dbReference type="EMBL" id="KAF9443558.1"/>
    </source>
</evidence>
<dbReference type="Proteomes" id="UP000807342">
    <property type="component" value="Unassembled WGS sequence"/>
</dbReference>
<comment type="caution">
    <text evidence="1">The sequence shown here is derived from an EMBL/GenBank/DDBJ whole genome shotgun (WGS) entry which is preliminary data.</text>
</comment>
<dbReference type="EMBL" id="MU151460">
    <property type="protein sequence ID" value="KAF9443558.1"/>
    <property type="molecule type" value="Genomic_DNA"/>
</dbReference>